<dbReference type="InterPro" id="IPR046513">
    <property type="entry name" value="DUF6691"/>
</dbReference>
<proteinExistence type="predicted"/>
<reference evidence="2 3" key="1">
    <citation type="submission" date="2014-01" db="EMBL/GenBank/DDBJ databases">
        <title>Sulfitobacter donghicola JCM 14565 Genome Sequencing.</title>
        <authorList>
            <person name="Lai Q."/>
            <person name="Hong Z."/>
        </authorList>
    </citation>
    <scope>NUCLEOTIDE SEQUENCE [LARGE SCALE GENOMIC DNA]</scope>
    <source>
        <strain evidence="2 3">JCM 14565</strain>
    </source>
</reference>
<feature type="transmembrane region" description="Helical" evidence="1">
    <location>
        <begin position="110"/>
        <end position="129"/>
    </location>
</feature>
<keyword evidence="1" id="KW-0812">Transmembrane</keyword>
<dbReference type="STRING" id="1300350.Z948_356"/>
<dbReference type="EMBL" id="JAMC01000002">
    <property type="protein sequence ID" value="KEJ90180.1"/>
    <property type="molecule type" value="Genomic_DNA"/>
</dbReference>
<dbReference type="Proteomes" id="UP000027734">
    <property type="component" value="Unassembled WGS sequence"/>
</dbReference>
<dbReference type="Pfam" id="PF20398">
    <property type="entry name" value="DUF6691"/>
    <property type="match status" value="1"/>
</dbReference>
<evidence type="ECO:0000313" key="2">
    <source>
        <dbReference type="EMBL" id="KEJ90180.1"/>
    </source>
</evidence>
<keyword evidence="3" id="KW-1185">Reference proteome</keyword>
<accession>A0A073IKS8</accession>
<dbReference type="AlphaFoldDB" id="A0A073IKS8"/>
<organism evidence="2 3">
    <name type="scientific">Sulfitobacter donghicola DSW-25 = KCTC 12864 = JCM 14565</name>
    <dbReference type="NCBI Taxonomy" id="1300350"/>
    <lineage>
        <taxon>Bacteria</taxon>
        <taxon>Pseudomonadati</taxon>
        <taxon>Pseudomonadota</taxon>
        <taxon>Alphaproteobacteria</taxon>
        <taxon>Rhodobacterales</taxon>
        <taxon>Roseobacteraceae</taxon>
        <taxon>Sulfitobacter</taxon>
    </lineage>
</organism>
<keyword evidence="1" id="KW-1133">Transmembrane helix</keyword>
<name>A0A073IKS8_9RHOB</name>
<dbReference type="RefSeq" id="WP_025057859.1">
    <property type="nucleotide sequence ID" value="NZ_JAMC01000002.1"/>
</dbReference>
<feature type="transmembrane region" description="Helical" evidence="1">
    <location>
        <begin position="83"/>
        <end position="104"/>
    </location>
</feature>
<evidence type="ECO:0000256" key="1">
    <source>
        <dbReference type="SAM" id="Phobius"/>
    </source>
</evidence>
<protein>
    <submittedName>
        <fullName evidence="2">YeeE/YedE family protein</fullName>
    </submittedName>
</protein>
<keyword evidence="1" id="KW-0472">Membrane</keyword>
<dbReference type="eggNOG" id="COG2391">
    <property type="taxonomic scope" value="Bacteria"/>
</dbReference>
<feature type="transmembrane region" description="Helical" evidence="1">
    <location>
        <begin position="41"/>
        <end position="62"/>
    </location>
</feature>
<gene>
    <name evidence="2" type="ORF">DSW25_08270</name>
</gene>
<evidence type="ECO:0000313" key="3">
    <source>
        <dbReference type="Proteomes" id="UP000027734"/>
    </source>
</evidence>
<dbReference type="OrthoDB" id="9790409at2"/>
<sequence>MRLILAMISGGLFGLGLHLSGMTDTQKVMGFLDLFGAWDPTLMFVMGGAILPMAIAWAATRGRTPLVGGTFPSQPEQKLDPRLVSGAVMFGIGWGLVGLCPGPALASLSYGGASGIIFFAAMVAGMWFAPRVIALVDRSVPAE</sequence>
<comment type="caution">
    <text evidence="2">The sequence shown here is derived from an EMBL/GenBank/DDBJ whole genome shotgun (WGS) entry which is preliminary data.</text>
</comment>